<feature type="DNA-binding region" description="Homeobox" evidence="8">
    <location>
        <begin position="391"/>
        <end position="450"/>
    </location>
</feature>
<dbReference type="PROSITE" id="PS00027">
    <property type="entry name" value="HOMEOBOX_1"/>
    <property type="match status" value="2"/>
</dbReference>
<keyword evidence="4 8" id="KW-0238">DNA-binding</keyword>
<evidence type="ECO:0000256" key="10">
    <source>
        <dbReference type="SAM" id="MobiDB-lite"/>
    </source>
</evidence>
<keyword evidence="13" id="KW-1185">Reference proteome</keyword>
<keyword evidence="5 8" id="KW-0371">Homeobox</keyword>
<dbReference type="PROSITE" id="PS50071">
    <property type="entry name" value="HOMEOBOX_2"/>
    <property type="match status" value="2"/>
</dbReference>
<gene>
    <name evidence="12" type="primary">NKX2-6</name>
    <name evidence="12" type="ORF">N1851_006474</name>
</gene>
<dbReference type="PANTHER" id="PTHR24340">
    <property type="entry name" value="HOMEOBOX PROTEIN NKX"/>
    <property type="match status" value="1"/>
</dbReference>
<keyword evidence="3" id="KW-0805">Transcription regulation</keyword>
<sequence length="506" mass="56797">MNFYTVASTPFSVNDILQLDHHHAFENHLLVSAPMPGFELTSPGDALPKLDYCHRDQWAPGTPGTRTRDPPLLPEDTTNDRETSGHDRRSPHLRDPQDVSAHPKAGRQQPQPPRRPRVLFSAAQVARLERRFARQRYLSAAERDHLAHSLQLTSTQVKIWFQNRRYKCKRQRQDQSLELTGYPVPPAPRRVVVPVLVRDGKLLCAAAAGARAAPCGVTVGSYNSPVFGYHRNHGAFLGYNYHDASPSRLNHIAPHHHVCDLGRADPADGPFSVGPVQPPLRDILSTDESSRFSGATFSTQKADTCPQWDRHSGDVSQQSYFQQSSLAVRKGNGAHACNTRFSGTCPSVDWLLLIGCRSFAAAVNWLNETSLTDAGPDLLDEAGGFKSAGKQKRSRAAFTHLQVLELEKKFNHQKYLSAPERAHLASCLRLTETQVKIWFQNRRYKTKRKQKSTEHFSKDFPPPPPEGLGVVDHDLLRSSVLTSFYKSCHYRPFLGDLSGLWRPTFW</sequence>
<dbReference type="InterPro" id="IPR020479">
    <property type="entry name" value="HD_metazoa"/>
</dbReference>
<keyword evidence="6" id="KW-0804">Transcription</keyword>
<feature type="domain" description="Homeobox" evidence="11">
    <location>
        <begin position="111"/>
        <end position="171"/>
    </location>
</feature>
<evidence type="ECO:0000313" key="12">
    <source>
        <dbReference type="EMBL" id="KAK0152163.1"/>
    </source>
</evidence>
<evidence type="ECO:0000313" key="13">
    <source>
        <dbReference type="Proteomes" id="UP001174136"/>
    </source>
</evidence>
<dbReference type="GO" id="GO:0005634">
    <property type="term" value="C:nucleus"/>
    <property type="evidence" value="ECO:0007669"/>
    <property type="project" value="UniProtKB-SubCell"/>
</dbReference>
<dbReference type="GO" id="GO:0030154">
    <property type="term" value="P:cell differentiation"/>
    <property type="evidence" value="ECO:0007669"/>
    <property type="project" value="TreeGrafter"/>
</dbReference>
<dbReference type="InterPro" id="IPR009057">
    <property type="entry name" value="Homeodomain-like_sf"/>
</dbReference>
<dbReference type="InterPro" id="IPR017970">
    <property type="entry name" value="Homeobox_CS"/>
</dbReference>
<evidence type="ECO:0000256" key="5">
    <source>
        <dbReference type="ARBA" id="ARBA00023155"/>
    </source>
</evidence>
<evidence type="ECO:0000256" key="9">
    <source>
        <dbReference type="RuleBase" id="RU000682"/>
    </source>
</evidence>
<comment type="subcellular location">
    <subcellularLocation>
        <location evidence="1 8 9">Nucleus</location>
    </subcellularLocation>
</comment>
<feature type="DNA-binding region" description="Homeobox" evidence="8">
    <location>
        <begin position="113"/>
        <end position="172"/>
    </location>
</feature>
<evidence type="ECO:0000259" key="11">
    <source>
        <dbReference type="PROSITE" id="PS50071"/>
    </source>
</evidence>
<dbReference type="InterPro" id="IPR001356">
    <property type="entry name" value="HD"/>
</dbReference>
<proteinExistence type="predicted"/>
<dbReference type="Gene3D" id="1.10.10.60">
    <property type="entry name" value="Homeodomain-like"/>
    <property type="match status" value="2"/>
</dbReference>
<dbReference type="PANTHER" id="PTHR24340:SF32">
    <property type="entry name" value="HOMEOBOX PROTEIN NKX-2.3"/>
    <property type="match status" value="1"/>
</dbReference>
<dbReference type="CDD" id="cd00086">
    <property type="entry name" value="homeodomain"/>
    <property type="match status" value="2"/>
</dbReference>
<dbReference type="Pfam" id="PF00046">
    <property type="entry name" value="Homeodomain"/>
    <property type="match status" value="2"/>
</dbReference>
<dbReference type="Proteomes" id="UP001174136">
    <property type="component" value="Unassembled WGS sequence"/>
</dbReference>
<comment type="caution">
    <text evidence="12">The sequence shown here is derived from an EMBL/GenBank/DDBJ whole genome shotgun (WGS) entry which is preliminary data.</text>
</comment>
<dbReference type="AlphaFoldDB" id="A0AA47P9E7"/>
<evidence type="ECO:0000256" key="3">
    <source>
        <dbReference type="ARBA" id="ARBA00023015"/>
    </source>
</evidence>
<keyword evidence="7 8" id="KW-0539">Nucleus</keyword>
<evidence type="ECO:0000256" key="4">
    <source>
        <dbReference type="ARBA" id="ARBA00023125"/>
    </source>
</evidence>
<reference evidence="12" key="1">
    <citation type="journal article" date="2023" name="Front. Mar. Sci.">
        <title>A new Merluccius polli reference genome to investigate the effects of global change in West African waters.</title>
        <authorList>
            <person name="Mateo J.L."/>
            <person name="Blanco-Fernandez C."/>
            <person name="Garcia-Vazquez E."/>
            <person name="Machado-Schiaffino G."/>
        </authorList>
    </citation>
    <scope>NUCLEOTIDE SEQUENCE</scope>
    <source>
        <strain evidence="12">C29</strain>
        <tissue evidence="12">Fin</tissue>
    </source>
</reference>
<feature type="domain" description="Homeobox" evidence="11">
    <location>
        <begin position="389"/>
        <end position="449"/>
    </location>
</feature>
<feature type="region of interest" description="Disordered" evidence="10">
    <location>
        <begin position="54"/>
        <end position="118"/>
    </location>
</feature>
<dbReference type="GO" id="GO:0000978">
    <property type="term" value="F:RNA polymerase II cis-regulatory region sequence-specific DNA binding"/>
    <property type="evidence" value="ECO:0007669"/>
    <property type="project" value="TreeGrafter"/>
</dbReference>
<keyword evidence="2" id="KW-0217">Developmental protein</keyword>
<dbReference type="GO" id="GO:0000981">
    <property type="term" value="F:DNA-binding transcription factor activity, RNA polymerase II-specific"/>
    <property type="evidence" value="ECO:0007669"/>
    <property type="project" value="InterPro"/>
</dbReference>
<dbReference type="SMART" id="SM00389">
    <property type="entry name" value="HOX"/>
    <property type="match status" value="2"/>
</dbReference>
<feature type="compositionally biased region" description="Basic and acidic residues" evidence="10">
    <location>
        <begin position="78"/>
        <end position="97"/>
    </location>
</feature>
<evidence type="ECO:0000256" key="6">
    <source>
        <dbReference type="ARBA" id="ARBA00023163"/>
    </source>
</evidence>
<protein>
    <submittedName>
        <fullName evidence="12">Homeobox protein Nkx-2.6</fullName>
    </submittedName>
</protein>
<name>A0AA47P9E7_MERPO</name>
<evidence type="ECO:0000256" key="7">
    <source>
        <dbReference type="ARBA" id="ARBA00023242"/>
    </source>
</evidence>
<organism evidence="12 13">
    <name type="scientific">Merluccius polli</name>
    <name type="common">Benguela hake</name>
    <name type="synonym">Merluccius cadenati</name>
    <dbReference type="NCBI Taxonomy" id="89951"/>
    <lineage>
        <taxon>Eukaryota</taxon>
        <taxon>Metazoa</taxon>
        <taxon>Chordata</taxon>
        <taxon>Craniata</taxon>
        <taxon>Vertebrata</taxon>
        <taxon>Euteleostomi</taxon>
        <taxon>Actinopterygii</taxon>
        <taxon>Neopterygii</taxon>
        <taxon>Teleostei</taxon>
        <taxon>Neoteleostei</taxon>
        <taxon>Acanthomorphata</taxon>
        <taxon>Zeiogadaria</taxon>
        <taxon>Gadariae</taxon>
        <taxon>Gadiformes</taxon>
        <taxon>Gadoidei</taxon>
        <taxon>Merlucciidae</taxon>
        <taxon>Merluccius</taxon>
    </lineage>
</organism>
<accession>A0AA47P9E7</accession>
<evidence type="ECO:0000256" key="2">
    <source>
        <dbReference type="ARBA" id="ARBA00022473"/>
    </source>
</evidence>
<evidence type="ECO:0000256" key="1">
    <source>
        <dbReference type="ARBA" id="ARBA00004123"/>
    </source>
</evidence>
<dbReference type="SUPFAM" id="SSF46689">
    <property type="entry name" value="Homeodomain-like"/>
    <property type="match status" value="2"/>
</dbReference>
<dbReference type="InterPro" id="IPR050394">
    <property type="entry name" value="Homeobox_NK-like"/>
</dbReference>
<evidence type="ECO:0000256" key="8">
    <source>
        <dbReference type="PROSITE-ProRule" id="PRU00108"/>
    </source>
</evidence>
<dbReference type="EMBL" id="JAOPHQ010001138">
    <property type="protein sequence ID" value="KAK0152163.1"/>
    <property type="molecule type" value="Genomic_DNA"/>
</dbReference>
<dbReference type="PRINTS" id="PR00024">
    <property type="entry name" value="HOMEOBOX"/>
</dbReference>